<proteinExistence type="predicted"/>
<dbReference type="InterPro" id="IPR000515">
    <property type="entry name" value="MetI-like"/>
</dbReference>
<sequence>VTALARAIGIRLGLAIGLLLAVVVVVFFLIQLAPGDAALYLGIQQGVGDPEYLAGLRADYGLDRPLLVQLGSYVGQVAQLDLGQSTYFERPVLDLILDRLFATVLLAGTSLFFAVMVGVAIGVFTARRPESPTSHGVTVLSLLGFATPVFWSALMFIVIFAAGHPFSILPVGGIEDVRYNGNWLGETVDLFEHLVLPALSLGIIYLAIYSRLARASMLEVLESDYIRTARAKGAHERVVVYKHALRNAIIPVVTTVGLQVGALFSGALLVEFVFGWPGIGRLAVNSILRRDSPMLLGIMIFGSAMTIVANLLTDLAYRLIDPRIRVGGSR</sequence>
<feature type="transmembrane region" description="Helical" evidence="7">
    <location>
        <begin position="137"/>
        <end position="162"/>
    </location>
</feature>
<gene>
    <name evidence="9" type="ORF">METZ01_LOCUS82922</name>
</gene>
<dbReference type="CDD" id="cd06261">
    <property type="entry name" value="TM_PBP2"/>
    <property type="match status" value="1"/>
</dbReference>
<keyword evidence="6 7" id="KW-0472">Membrane</keyword>
<evidence type="ECO:0000256" key="6">
    <source>
        <dbReference type="ARBA" id="ARBA00023136"/>
    </source>
</evidence>
<accession>A0A381UR13</accession>
<evidence type="ECO:0000259" key="8">
    <source>
        <dbReference type="PROSITE" id="PS50928"/>
    </source>
</evidence>
<dbReference type="Gene3D" id="1.10.3720.10">
    <property type="entry name" value="MetI-like"/>
    <property type="match status" value="1"/>
</dbReference>
<feature type="transmembrane region" description="Helical" evidence="7">
    <location>
        <begin position="100"/>
        <end position="125"/>
    </location>
</feature>
<dbReference type="AlphaFoldDB" id="A0A381UR13"/>
<keyword evidence="3" id="KW-1003">Cell membrane</keyword>
<feature type="transmembrane region" description="Helical" evidence="7">
    <location>
        <begin position="248"/>
        <end position="274"/>
    </location>
</feature>
<evidence type="ECO:0000256" key="7">
    <source>
        <dbReference type="SAM" id="Phobius"/>
    </source>
</evidence>
<evidence type="ECO:0000256" key="3">
    <source>
        <dbReference type="ARBA" id="ARBA00022475"/>
    </source>
</evidence>
<keyword evidence="5 7" id="KW-1133">Transmembrane helix</keyword>
<keyword evidence="4 7" id="KW-0812">Transmembrane</keyword>
<comment type="subcellular location">
    <subcellularLocation>
        <location evidence="1">Cell membrane</location>
        <topology evidence="1">Multi-pass membrane protein</topology>
    </subcellularLocation>
</comment>
<evidence type="ECO:0000256" key="4">
    <source>
        <dbReference type="ARBA" id="ARBA00022692"/>
    </source>
</evidence>
<feature type="transmembrane region" description="Helical" evidence="7">
    <location>
        <begin position="190"/>
        <end position="208"/>
    </location>
</feature>
<dbReference type="PANTHER" id="PTHR43163:SF9">
    <property type="entry name" value="ABC TRANSPORTER PERMEASE PROTEIN"/>
    <property type="match status" value="1"/>
</dbReference>
<dbReference type="Pfam" id="PF19300">
    <property type="entry name" value="BPD_transp_1_N"/>
    <property type="match status" value="1"/>
</dbReference>
<dbReference type="PANTHER" id="PTHR43163">
    <property type="entry name" value="DIPEPTIDE TRANSPORT SYSTEM PERMEASE PROTEIN DPPB-RELATED"/>
    <property type="match status" value="1"/>
</dbReference>
<name>A0A381UR13_9ZZZZ</name>
<feature type="transmembrane region" description="Helical" evidence="7">
    <location>
        <begin position="294"/>
        <end position="320"/>
    </location>
</feature>
<evidence type="ECO:0000256" key="1">
    <source>
        <dbReference type="ARBA" id="ARBA00004651"/>
    </source>
</evidence>
<dbReference type="PROSITE" id="PS50928">
    <property type="entry name" value="ABC_TM1"/>
    <property type="match status" value="1"/>
</dbReference>
<protein>
    <recommendedName>
        <fullName evidence="8">ABC transmembrane type-1 domain-containing protein</fullName>
    </recommendedName>
</protein>
<feature type="transmembrane region" description="Helical" evidence="7">
    <location>
        <begin position="12"/>
        <end position="33"/>
    </location>
</feature>
<feature type="non-terminal residue" evidence="9">
    <location>
        <position position="1"/>
    </location>
</feature>
<dbReference type="InterPro" id="IPR045621">
    <property type="entry name" value="BPD_transp_1_N"/>
</dbReference>
<evidence type="ECO:0000256" key="2">
    <source>
        <dbReference type="ARBA" id="ARBA00022448"/>
    </source>
</evidence>
<dbReference type="Pfam" id="PF00528">
    <property type="entry name" value="BPD_transp_1"/>
    <property type="match status" value="1"/>
</dbReference>
<dbReference type="SUPFAM" id="SSF161098">
    <property type="entry name" value="MetI-like"/>
    <property type="match status" value="1"/>
</dbReference>
<reference evidence="9" key="1">
    <citation type="submission" date="2018-05" db="EMBL/GenBank/DDBJ databases">
        <authorList>
            <person name="Lanie J.A."/>
            <person name="Ng W.-L."/>
            <person name="Kazmierczak K.M."/>
            <person name="Andrzejewski T.M."/>
            <person name="Davidsen T.M."/>
            <person name="Wayne K.J."/>
            <person name="Tettelin H."/>
            <person name="Glass J.I."/>
            <person name="Rusch D."/>
            <person name="Podicherti R."/>
            <person name="Tsui H.-C.T."/>
            <person name="Winkler M.E."/>
        </authorList>
    </citation>
    <scope>NUCLEOTIDE SEQUENCE</scope>
</reference>
<dbReference type="GO" id="GO:0005886">
    <property type="term" value="C:plasma membrane"/>
    <property type="evidence" value="ECO:0007669"/>
    <property type="project" value="UniProtKB-SubCell"/>
</dbReference>
<evidence type="ECO:0000256" key="5">
    <source>
        <dbReference type="ARBA" id="ARBA00022989"/>
    </source>
</evidence>
<feature type="domain" description="ABC transmembrane type-1" evidence="8">
    <location>
        <begin position="100"/>
        <end position="317"/>
    </location>
</feature>
<dbReference type="InterPro" id="IPR035906">
    <property type="entry name" value="MetI-like_sf"/>
</dbReference>
<dbReference type="GO" id="GO:0055085">
    <property type="term" value="P:transmembrane transport"/>
    <property type="evidence" value="ECO:0007669"/>
    <property type="project" value="InterPro"/>
</dbReference>
<organism evidence="9">
    <name type="scientific">marine metagenome</name>
    <dbReference type="NCBI Taxonomy" id="408172"/>
    <lineage>
        <taxon>unclassified sequences</taxon>
        <taxon>metagenomes</taxon>
        <taxon>ecological metagenomes</taxon>
    </lineage>
</organism>
<dbReference type="EMBL" id="UINC01006861">
    <property type="protein sequence ID" value="SVA30068.1"/>
    <property type="molecule type" value="Genomic_DNA"/>
</dbReference>
<keyword evidence="2" id="KW-0813">Transport</keyword>
<evidence type="ECO:0000313" key="9">
    <source>
        <dbReference type="EMBL" id="SVA30068.1"/>
    </source>
</evidence>